<dbReference type="InterPro" id="IPR001810">
    <property type="entry name" value="F-box_dom"/>
</dbReference>
<gene>
    <name evidence="3" type="ORF">AMAG_04834</name>
</gene>
<keyword evidence="4" id="KW-1185">Reference proteome</keyword>
<reference evidence="4" key="2">
    <citation type="submission" date="2009-11" db="EMBL/GenBank/DDBJ databases">
        <title>The Genome Sequence of Allomyces macrogynus strain ATCC 38327.</title>
        <authorList>
            <consortium name="The Broad Institute Genome Sequencing Platform"/>
            <person name="Russ C."/>
            <person name="Cuomo C."/>
            <person name="Shea T."/>
            <person name="Young S.K."/>
            <person name="Zeng Q."/>
            <person name="Koehrsen M."/>
            <person name="Haas B."/>
            <person name="Borodovsky M."/>
            <person name="Guigo R."/>
            <person name="Alvarado L."/>
            <person name="Berlin A."/>
            <person name="Borenstein D."/>
            <person name="Chen Z."/>
            <person name="Engels R."/>
            <person name="Freedman E."/>
            <person name="Gellesch M."/>
            <person name="Goldberg J."/>
            <person name="Griggs A."/>
            <person name="Gujja S."/>
            <person name="Heiman D."/>
            <person name="Hepburn T."/>
            <person name="Howarth C."/>
            <person name="Jen D."/>
            <person name="Larson L."/>
            <person name="Lewis B."/>
            <person name="Mehta T."/>
            <person name="Park D."/>
            <person name="Pearson M."/>
            <person name="Roberts A."/>
            <person name="Saif S."/>
            <person name="Shenoy N."/>
            <person name="Sisk P."/>
            <person name="Stolte C."/>
            <person name="Sykes S."/>
            <person name="Walk T."/>
            <person name="White J."/>
            <person name="Yandava C."/>
            <person name="Burger G."/>
            <person name="Gray M.W."/>
            <person name="Holland P.W.H."/>
            <person name="King N."/>
            <person name="Lang F.B.F."/>
            <person name="Roger A.J."/>
            <person name="Ruiz-Trillo I."/>
            <person name="Lander E."/>
            <person name="Nusbaum C."/>
        </authorList>
    </citation>
    <scope>NUCLEOTIDE SEQUENCE [LARGE SCALE GENOMIC DNA]</scope>
    <source>
        <strain evidence="4">ATCC 38327</strain>
    </source>
</reference>
<dbReference type="InterPro" id="IPR036047">
    <property type="entry name" value="F-box-like_dom_sf"/>
</dbReference>
<organism evidence="3 4">
    <name type="scientific">Allomyces macrogynus (strain ATCC 38327)</name>
    <name type="common">Allomyces javanicus var. macrogynus</name>
    <dbReference type="NCBI Taxonomy" id="578462"/>
    <lineage>
        <taxon>Eukaryota</taxon>
        <taxon>Fungi</taxon>
        <taxon>Fungi incertae sedis</taxon>
        <taxon>Blastocladiomycota</taxon>
        <taxon>Blastocladiomycetes</taxon>
        <taxon>Blastocladiales</taxon>
        <taxon>Blastocladiaceae</taxon>
        <taxon>Allomyces</taxon>
    </lineage>
</organism>
<sequence length="311" mass="33769">MPRTRSATAKAAAVAAAAAAATETTAASASALRVPDALVPPTPVPAPAPSPAAAPKPTSARHTIDDLPADVLALILDQMVATDSLSALLRARCINKHWKSIVEGAQFNALYKRTLERWGVKTEIKPRARKFKTLFAVLIRELQNGRCSACARGKLDPTTDAFGGRCRECRLANFLDARDSDEAAFKALPPRKIIGLPGTEEYRSKKSPKLYKGDLSARLHLPKWVADRLPYRTRRHPFFGNGSAPMRLYDVPTVEIVMAAWTERTEPPIDIGPYAPDWRERDRQLLQGGEGQDVGKEAGGQGASGADQVEE</sequence>
<feature type="compositionally biased region" description="Gly residues" evidence="1">
    <location>
        <begin position="288"/>
        <end position="303"/>
    </location>
</feature>
<dbReference type="EMBL" id="GG745332">
    <property type="protein sequence ID" value="KNE58005.1"/>
    <property type="molecule type" value="Genomic_DNA"/>
</dbReference>
<feature type="region of interest" description="Disordered" evidence="1">
    <location>
        <begin position="38"/>
        <end position="61"/>
    </location>
</feature>
<evidence type="ECO:0000313" key="4">
    <source>
        <dbReference type="Proteomes" id="UP000054350"/>
    </source>
</evidence>
<evidence type="ECO:0000313" key="3">
    <source>
        <dbReference type="EMBL" id="KNE58005.1"/>
    </source>
</evidence>
<feature type="compositionally biased region" description="Pro residues" evidence="1">
    <location>
        <begin position="38"/>
        <end position="54"/>
    </location>
</feature>
<dbReference type="OrthoDB" id="5541946at2759"/>
<protein>
    <recommendedName>
        <fullName evidence="2">F-box domain-containing protein</fullName>
    </recommendedName>
</protein>
<dbReference type="AlphaFoldDB" id="A0A0L0S6F5"/>
<reference evidence="3 4" key="1">
    <citation type="submission" date="2009-11" db="EMBL/GenBank/DDBJ databases">
        <title>Annotation of Allomyces macrogynus ATCC 38327.</title>
        <authorList>
            <consortium name="The Broad Institute Genome Sequencing Platform"/>
            <person name="Russ C."/>
            <person name="Cuomo C."/>
            <person name="Burger G."/>
            <person name="Gray M.W."/>
            <person name="Holland P.W.H."/>
            <person name="King N."/>
            <person name="Lang F.B.F."/>
            <person name="Roger A.J."/>
            <person name="Ruiz-Trillo I."/>
            <person name="Young S.K."/>
            <person name="Zeng Q."/>
            <person name="Gargeya S."/>
            <person name="Fitzgerald M."/>
            <person name="Haas B."/>
            <person name="Abouelleil A."/>
            <person name="Alvarado L."/>
            <person name="Arachchi H.M."/>
            <person name="Berlin A."/>
            <person name="Chapman S.B."/>
            <person name="Gearin G."/>
            <person name="Goldberg J."/>
            <person name="Griggs A."/>
            <person name="Gujja S."/>
            <person name="Hansen M."/>
            <person name="Heiman D."/>
            <person name="Howarth C."/>
            <person name="Larimer J."/>
            <person name="Lui A."/>
            <person name="MacDonald P.J.P."/>
            <person name="McCowen C."/>
            <person name="Montmayeur A."/>
            <person name="Murphy C."/>
            <person name="Neiman D."/>
            <person name="Pearson M."/>
            <person name="Priest M."/>
            <person name="Roberts A."/>
            <person name="Saif S."/>
            <person name="Shea T."/>
            <person name="Sisk P."/>
            <person name="Stolte C."/>
            <person name="Sykes S."/>
            <person name="Wortman J."/>
            <person name="Nusbaum C."/>
            <person name="Birren B."/>
        </authorList>
    </citation>
    <scope>NUCLEOTIDE SEQUENCE [LARGE SCALE GENOMIC DNA]</scope>
    <source>
        <strain evidence="3 4">ATCC 38327</strain>
    </source>
</reference>
<dbReference type="Proteomes" id="UP000054350">
    <property type="component" value="Unassembled WGS sequence"/>
</dbReference>
<dbReference type="VEuPathDB" id="FungiDB:AMAG_04834"/>
<evidence type="ECO:0000259" key="2">
    <source>
        <dbReference type="PROSITE" id="PS50181"/>
    </source>
</evidence>
<proteinExistence type="predicted"/>
<feature type="domain" description="F-box" evidence="2">
    <location>
        <begin position="61"/>
        <end position="114"/>
    </location>
</feature>
<evidence type="ECO:0000256" key="1">
    <source>
        <dbReference type="SAM" id="MobiDB-lite"/>
    </source>
</evidence>
<feature type="region of interest" description="Disordered" evidence="1">
    <location>
        <begin position="270"/>
        <end position="311"/>
    </location>
</feature>
<accession>A0A0L0S6F5</accession>
<dbReference type="PROSITE" id="PS50181">
    <property type="entry name" value="FBOX"/>
    <property type="match status" value="1"/>
</dbReference>
<dbReference type="Pfam" id="PF00646">
    <property type="entry name" value="F-box"/>
    <property type="match status" value="1"/>
</dbReference>
<dbReference type="SUPFAM" id="SSF81383">
    <property type="entry name" value="F-box domain"/>
    <property type="match status" value="1"/>
</dbReference>
<name>A0A0L0S6F5_ALLM3</name>